<dbReference type="Pfam" id="PF02543">
    <property type="entry name" value="Carbam_trans_N"/>
    <property type="match status" value="1"/>
</dbReference>
<comment type="caution">
    <text evidence="4">The sequence shown here is derived from an EMBL/GenBank/DDBJ whole genome shotgun (WGS) entry which is preliminary data.</text>
</comment>
<comment type="similarity">
    <text evidence="1">Belongs to the NodU/CmcH family.</text>
</comment>
<dbReference type="CDD" id="cd24098">
    <property type="entry name" value="ASKHA_NBD_TobZ_N"/>
    <property type="match status" value="1"/>
</dbReference>
<organism evidence="4 5">
    <name type="scientific">Blastomonas aquatica</name>
    <dbReference type="NCBI Taxonomy" id="1510276"/>
    <lineage>
        <taxon>Bacteria</taxon>
        <taxon>Pseudomonadati</taxon>
        <taxon>Pseudomonadota</taxon>
        <taxon>Alphaproteobacteria</taxon>
        <taxon>Sphingomonadales</taxon>
        <taxon>Sphingomonadaceae</taxon>
        <taxon>Blastomonas</taxon>
    </lineage>
</organism>
<name>A0ABQ1J113_9SPHN</name>
<dbReference type="InterPro" id="IPR051338">
    <property type="entry name" value="NodU/CmcH_Carbamoyltrnsfr"/>
</dbReference>
<dbReference type="Gene3D" id="3.30.420.40">
    <property type="match status" value="2"/>
</dbReference>
<dbReference type="SUPFAM" id="SSF53067">
    <property type="entry name" value="Actin-like ATPase domain"/>
    <property type="match status" value="1"/>
</dbReference>
<keyword evidence="5" id="KW-1185">Reference proteome</keyword>
<sequence length="609" mass="66881">MTSILGISALYHDSAAALVTDGRIVAAAQEERFTRVKQDASFPANAIQYVLAEAGISGSQIDHIVFYEKPFLKFERLLDTYFAFAPSGFRSFREAMPIWGREKLFQRRLLGKALGRIDPAMGDPEKLRFSDHHLSHAASAFYPSPFESAAVLTMDGVGEWTTTSAGVGSGSDLRIDRELRFPHSLGLLYAAFTYHAGFKVNSGEYKLMGLAPYGEPRFAQRILDNLIDLREDGSFHLDQRYFNYCTGLTMTNARFDALFGRERREPESPFEQFHADMAASIQQVTELAVVRMARDLARRTGENNLCLAGGVALNCVANGKLIADGAFENIWIQPAAGDAGGALGAALAYWHLELGGERPQPEAHAMRHAYLGPGYSGSETQTALDAAGARYELLTDDLVVDRTAQALKAGKAVGWFQGRSEFGPRALGNRSILADPRAPDMQRRLNLKIKFRESFRPFAPAVLAEDAGDWFDLGEESPFMLITAPVAQAHRTAHAEHRRDLAHGLNTPLSDIPAVTHVDFSARVQTVTADDNPRFHSLLLAFKAHTGCPVLANTSFNVRGEPIVQSPADAFRCFMGTGLDVLVVGNCIMEKHQQDTKLAQSYAEEVPLD</sequence>
<dbReference type="Pfam" id="PF16861">
    <property type="entry name" value="Carbam_trans_C"/>
    <property type="match status" value="1"/>
</dbReference>
<dbReference type="Proteomes" id="UP000614261">
    <property type="component" value="Unassembled WGS sequence"/>
</dbReference>
<evidence type="ECO:0000313" key="4">
    <source>
        <dbReference type="EMBL" id="GGB55126.1"/>
    </source>
</evidence>
<dbReference type="Gene3D" id="3.90.870.20">
    <property type="entry name" value="Carbamoyltransferase, C-terminal domain"/>
    <property type="match status" value="1"/>
</dbReference>
<proteinExistence type="inferred from homology"/>
<dbReference type="RefSeq" id="WP_188512961.1">
    <property type="nucleotide sequence ID" value="NZ_BMGD01000001.1"/>
</dbReference>
<dbReference type="EMBL" id="BMGD01000001">
    <property type="protein sequence ID" value="GGB55126.1"/>
    <property type="molecule type" value="Genomic_DNA"/>
</dbReference>
<reference evidence="5" key="1">
    <citation type="journal article" date="2019" name="Int. J. Syst. Evol. Microbiol.">
        <title>The Global Catalogue of Microorganisms (GCM) 10K type strain sequencing project: providing services to taxonomists for standard genome sequencing and annotation.</title>
        <authorList>
            <consortium name="The Broad Institute Genomics Platform"/>
            <consortium name="The Broad Institute Genome Sequencing Center for Infectious Disease"/>
            <person name="Wu L."/>
            <person name="Ma J."/>
        </authorList>
    </citation>
    <scope>NUCLEOTIDE SEQUENCE [LARGE SCALE GENOMIC DNA]</scope>
    <source>
        <strain evidence="5">CGMCC 1.12851</strain>
    </source>
</reference>
<accession>A0ABQ1J113</accession>
<dbReference type="PANTHER" id="PTHR34847:SF1">
    <property type="entry name" value="NODULATION PROTEIN U"/>
    <property type="match status" value="1"/>
</dbReference>
<feature type="domain" description="Carbamoyltransferase C-terminal" evidence="3">
    <location>
        <begin position="404"/>
        <end position="591"/>
    </location>
</feature>
<evidence type="ECO:0000259" key="3">
    <source>
        <dbReference type="Pfam" id="PF16861"/>
    </source>
</evidence>
<evidence type="ECO:0000313" key="5">
    <source>
        <dbReference type="Proteomes" id="UP000614261"/>
    </source>
</evidence>
<evidence type="ECO:0000256" key="1">
    <source>
        <dbReference type="ARBA" id="ARBA00006129"/>
    </source>
</evidence>
<dbReference type="PANTHER" id="PTHR34847">
    <property type="entry name" value="NODULATION PROTEIN U"/>
    <property type="match status" value="1"/>
</dbReference>
<protein>
    <submittedName>
        <fullName evidence="4">Carbamoyltransferase</fullName>
    </submittedName>
</protein>
<dbReference type="InterPro" id="IPR038152">
    <property type="entry name" value="Carbam_trans_C_sf"/>
</dbReference>
<evidence type="ECO:0000259" key="2">
    <source>
        <dbReference type="Pfam" id="PF02543"/>
    </source>
</evidence>
<dbReference type="InterPro" id="IPR031730">
    <property type="entry name" value="Carbam_trans_C"/>
</dbReference>
<dbReference type="InterPro" id="IPR003696">
    <property type="entry name" value="Carbtransf_dom"/>
</dbReference>
<gene>
    <name evidence="4" type="ORF">GCM10010833_07270</name>
</gene>
<feature type="domain" description="Carbamoyltransferase" evidence="2">
    <location>
        <begin position="4"/>
        <end position="347"/>
    </location>
</feature>
<dbReference type="InterPro" id="IPR043129">
    <property type="entry name" value="ATPase_NBD"/>
</dbReference>